<feature type="transmembrane region" description="Helical" evidence="1">
    <location>
        <begin position="239"/>
        <end position="256"/>
    </location>
</feature>
<name>A0A9D2GAB5_9FIRM</name>
<feature type="transmembrane region" description="Helical" evidence="1">
    <location>
        <begin position="205"/>
        <end position="227"/>
    </location>
</feature>
<feature type="transmembrane region" description="Helical" evidence="1">
    <location>
        <begin position="148"/>
        <end position="173"/>
    </location>
</feature>
<proteinExistence type="predicted"/>
<accession>A0A9D2GAB5</accession>
<evidence type="ECO:0000313" key="3">
    <source>
        <dbReference type="Proteomes" id="UP000824116"/>
    </source>
</evidence>
<keyword evidence="1" id="KW-1133">Transmembrane helix</keyword>
<organism evidence="2 3">
    <name type="scientific">Candidatus Mediterraneibacter stercoravium</name>
    <dbReference type="NCBI Taxonomy" id="2838685"/>
    <lineage>
        <taxon>Bacteria</taxon>
        <taxon>Bacillati</taxon>
        <taxon>Bacillota</taxon>
        <taxon>Clostridia</taxon>
        <taxon>Lachnospirales</taxon>
        <taxon>Lachnospiraceae</taxon>
        <taxon>Mediterraneibacter</taxon>
    </lineage>
</organism>
<sequence>MNRFMKRKQTEVWLREGLRKEKMKTVAEKEKADRTALLSTQAYRTAPGRKRSLNFRGLLLRQIRYTGWMVWLWQAVLFLGIMAVYHVLFRTVEGTVDLFFYRRFQDFLCGAGILSAWSSVPFLFRSYRWNMAEVEAASRCSMLHLRAAQLLLIGGGAVLMVAGVAGTVLLQTAAGTERVAVYLVFPFLLFGSCILHFLRKREAAFLLRDCSAAGAVLLAVSLGWNRISQETGYEPGSPVVWILCGVMILVWGYQIWTWKKEEKNRWNLA</sequence>
<gene>
    <name evidence="2" type="ORF">H9723_09090</name>
</gene>
<reference evidence="2" key="2">
    <citation type="submission" date="2021-04" db="EMBL/GenBank/DDBJ databases">
        <authorList>
            <person name="Gilroy R."/>
        </authorList>
    </citation>
    <scope>NUCLEOTIDE SEQUENCE</scope>
    <source>
        <strain evidence="2">CHK196-3914</strain>
    </source>
</reference>
<feature type="transmembrane region" description="Helical" evidence="1">
    <location>
        <begin position="65"/>
        <end position="87"/>
    </location>
</feature>
<evidence type="ECO:0000256" key="1">
    <source>
        <dbReference type="SAM" id="Phobius"/>
    </source>
</evidence>
<feature type="transmembrane region" description="Helical" evidence="1">
    <location>
        <begin position="107"/>
        <end position="127"/>
    </location>
</feature>
<comment type="caution">
    <text evidence="2">The sequence shown here is derived from an EMBL/GenBank/DDBJ whole genome shotgun (WGS) entry which is preliminary data.</text>
</comment>
<reference evidence="2" key="1">
    <citation type="journal article" date="2021" name="PeerJ">
        <title>Extensive microbial diversity within the chicken gut microbiome revealed by metagenomics and culture.</title>
        <authorList>
            <person name="Gilroy R."/>
            <person name="Ravi A."/>
            <person name="Getino M."/>
            <person name="Pursley I."/>
            <person name="Horton D.L."/>
            <person name="Alikhan N.F."/>
            <person name="Baker D."/>
            <person name="Gharbi K."/>
            <person name="Hall N."/>
            <person name="Watson M."/>
            <person name="Adriaenssens E.M."/>
            <person name="Foster-Nyarko E."/>
            <person name="Jarju S."/>
            <person name="Secka A."/>
            <person name="Antonio M."/>
            <person name="Oren A."/>
            <person name="Chaudhuri R.R."/>
            <person name="La Ragione R."/>
            <person name="Hildebrand F."/>
            <person name="Pallen M.J."/>
        </authorList>
    </citation>
    <scope>NUCLEOTIDE SEQUENCE</scope>
    <source>
        <strain evidence="2">CHK196-3914</strain>
    </source>
</reference>
<keyword evidence="1" id="KW-0812">Transmembrane</keyword>
<protein>
    <submittedName>
        <fullName evidence="2">Uncharacterized protein</fullName>
    </submittedName>
</protein>
<dbReference type="EMBL" id="DXAY01000213">
    <property type="protein sequence ID" value="HIZ75375.1"/>
    <property type="molecule type" value="Genomic_DNA"/>
</dbReference>
<evidence type="ECO:0000313" key="2">
    <source>
        <dbReference type="EMBL" id="HIZ75375.1"/>
    </source>
</evidence>
<keyword evidence="1" id="KW-0472">Membrane</keyword>
<dbReference type="Proteomes" id="UP000824116">
    <property type="component" value="Unassembled WGS sequence"/>
</dbReference>
<dbReference type="AlphaFoldDB" id="A0A9D2GAB5"/>
<feature type="transmembrane region" description="Helical" evidence="1">
    <location>
        <begin position="179"/>
        <end position="198"/>
    </location>
</feature>